<dbReference type="Pfam" id="PF00578">
    <property type="entry name" value="AhpC-TSA"/>
    <property type="match status" value="1"/>
</dbReference>
<feature type="domain" description="Alkyl hydroperoxide reductase subunit C/ Thiol specific antioxidant" evidence="2">
    <location>
        <begin position="46"/>
        <end position="86"/>
    </location>
</feature>
<accession>A0A5D4K868</accession>
<comment type="caution">
    <text evidence="3">The sequence shown here is derived from an EMBL/GenBank/DDBJ whole genome shotgun (WGS) entry which is preliminary data.</text>
</comment>
<dbReference type="GO" id="GO:0016491">
    <property type="term" value="F:oxidoreductase activity"/>
    <property type="evidence" value="ECO:0007669"/>
    <property type="project" value="InterPro"/>
</dbReference>
<name>A0A5D4K868_9BACI</name>
<evidence type="ECO:0000256" key="1">
    <source>
        <dbReference type="ARBA" id="ARBA00023157"/>
    </source>
</evidence>
<dbReference type="Proteomes" id="UP000323317">
    <property type="component" value="Unassembled WGS sequence"/>
</dbReference>
<dbReference type="InterPro" id="IPR000866">
    <property type="entry name" value="AhpC/TSA"/>
</dbReference>
<dbReference type="Gene3D" id="3.40.30.10">
    <property type="entry name" value="Glutaredoxin"/>
    <property type="match status" value="1"/>
</dbReference>
<dbReference type="SUPFAM" id="SSF52833">
    <property type="entry name" value="Thioredoxin-like"/>
    <property type="match status" value="1"/>
</dbReference>
<dbReference type="EMBL" id="VTEH01000017">
    <property type="protein sequence ID" value="TYR73597.1"/>
    <property type="molecule type" value="Genomic_DNA"/>
</dbReference>
<evidence type="ECO:0000259" key="2">
    <source>
        <dbReference type="Pfam" id="PF00578"/>
    </source>
</evidence>
<sequence length="86" mass="9848">MSTKMQYLSLRNIKKFYILKSGKTDGKKVSIMNRTIKEGNHMELKVGDKAPDFKLSSTRKEKISLSDYEGKKNVLLAFYPLNFTPG</sequence>
<dbReference type="InterPro" id="IPR036249">
    <property type="entry name" value="Thioredoxin-like_sf"/>
</dbReference>
<reference evidence="3 4" key="1">
    <citation type="submission" date="2019-08" db="EMBL/GenBank/DDBJ databases">
        <title>Bacillus genomes from the desert of Cuatro Cienegas, Coahuila.</title>
        <authorList>
            <person name="Olmedo-Alvarez G."/>
        </authorList>
    </citation>
    <scope>NUCLEOTIDE SEQUENCE [LARGE SCALE GENOMIC DNA]</scope>
    <source>
        <strain evidence="3 4">CH40_1T</strain>
    </source>
</reference>
<gene>
    <name evidence="3" type="ORF">FZC79_18350</name>
</gene>
<proteinExistence type="predicted"/>
<keyword evidence="1" id="KW-1015">Disulfide bond</keyword>
<evidence type="ECO:0000313" key="4">
    <source>
        <dbReference type="Proteomes" id="UP000323317"/>
    </source>
</evidence>
<dbReference type="AlphaFoldDB" id="A0A5D4K868"/>
<dbReference type="GO" id="GO:0016209">
    <property type="term" value="F:antioxidant activity"/>
    <property type="evidence" value="ECO:0007669"/>
    <property type="project" value="InterPro"/>
</dbReference>
<organism evidence="3 4">
    <name type="scientific">Rossellomorea vietnamensis</name>
    <dbReference type="NCBI Taxonomy" id="218284"/>
    <lineage>
        <taxon>Bacteria</taxon>
        <taxon>Bacillati</taxon>
        <taxon>Bacillota</taxon>
        <taxon>Bacilli</taxon>
        <taxon>Bacillales</taxon>
        <taxon>Bacillaceae</taxon>
        <taxon>Rossellomorea</taxon>
    </lineage>
</organism>
<protein>
    <submittedName>
        <fullName evidence="3">Redoxin domain-containing protein</fullName>
    </submittedName>
</protein>
<evidence type="ECO:0000313" key="3">
    <source>
        <dbReference type="EMBL" id="TYR73597.1"/>
    </source>
</evidence>